<reference evidence="2" key="1">
    <citation type="submission" date="2022-06" db="EMBL/GenBank/DDBJ databases">
        <title>Genome sequencing of Brevibacillus sp. BB3-R1.</title>
        <authorList>
            <person name="Heo J."/>
            <person name="Lee D."/>
            <person name="Won M."/>
            <person name="Han B.-H."/>
            <person name="Hong S.-B."/>
            <person name="Kwon S.-W."/>
        </authorList>
    </citation>
    <scope>NUCLEOTIDE SEQUENCE</scope>
    <source>
        <strain evidence="2">BB3-R1</strain>
    </source>
</reference>
<dbReference type="EMBL" id="CP098755">
    <property type="protein sequence ID" value="USG66753.1"/>
    <property type="molecule type" value="Genomic_DNA"/>
</dbReference>
<dbReference type="InterPro" id="IPR006186">
    <property type="entry name" value="Ser/Thr-sp_prot-phosphatase"/>
</dbReference>
<proteinExistence type="predicted"/>
<dbReference type="RefSeq" id="WP_251873860.1">
    <property type="nucleotide sequence ID" value="NZ_CP098755.1"/>
</dbReference>
<feature type="domain" description="Calcineurin-like phosphoesterase" evidence="1">
    <location>
        <begin position="1"/>
        <end position="189"/>
    </location>
</feature>
<dbReference type="Pfam" id="PF00149">
    <property type="entry name" value="Metallophos"/>
    <property type="match status" value="1"/>
</dbReference>
<evidence type="ECO:0000259" key="1">
    <source>
        <dbReference type="Pfam" id="PF00149"/>
    </source>
</evidence>
<protein>
    <submittedName>
        <fullName evidence="2">Serine/threonine protein phosphatase</fullName>
    </submittedName>
</protein>
<dbReference type="SUPFAM" id="SSF56300">
    <property type="entry name" value="Metallo-dependent phosphatases"/>
    <property type="match status" value="1"/>
</dbReference>
<dbReference type="PRINTS" id="PR00114">
    <property type="entry name" value="STPHPHTASE"/>
</dbReference>
<sequence>MRVLAISDIHGMYDEFCELLAFISFSPDTDRLILLGDYIDRGPKSKEVVQKVKQLVTQYNAVAIRGNHDEMFLDFLLQSDQEKTDRYLRNGGRATIEAYCGQDWFSEGITDESIQRAKGYIREHYAEDISFLQQLPYYYETETHIFVHAGVNPAYENWKDTPPYEMIWIRDPFYHHPTREKRTVVFGHTTCSTLHEKPEIWFGEGKIGIDGGCTFGSQLNCLEILPDGYQVYAVQTKNKPALSDVSV</sequence>
<dbReference type="InterPro" id="IPR050126">
    <property type="entry name" value="Ap4A_hydrolase"/>
</dbReference>
<keyword evidence="3" id="KW-1185">Reference proteome</keyword>
<name>A0ABY4WI78_9BACL</name>
<dbReference type="Gene3D" id="3.60.21.10">
    <property type="match status" value="1"/>
</dbReference>
<dbReference type="InterPro" id="IPR029052">
    <property type="entry name" value="Metallo-depent_PP-like"/>
</dbReference>
<dbReference type="Proteomes" id="UP001056500">
    <property type="component" value="Chromosome"/>
</dbReference>
<evidence type="ECO:0000313" key="2">
    <source>
        <dbReference type="EMBL" id="USG66753.1"/>
    </source>
</evidence>
<gene>
    <name evidence="2" type="ORF">NDK47_05500</name>
</gene>
<organism evidence="2 3">
    <name type="scientific">Brevibacillus ruminantium</name>
    <dbReference type="NCBI Taxonomy" id="2950604"/>
    <lineage>
        <taxon>Bacteria</taxon>
        <taxon>Bacillati</taxon>
        <taxon>Bacillota</taxon>
        <taxon>Bacilli</taxon>
        <taxon>Bacillales</taxon>
        <taxon>Paenibacillaceae</taxon>
        <taxon>Brevibacillus</taxon>
    </lineage>
</organism>
<dbReference type="PANTHER" id="PTHR42850">
    <property type="entry name" value="METALLOPHOSPHOESTERASE"/>
    <property type="match status" value="1"/>
</dbReference>
<accession>A0ABY4WI78</accession>
<dbReference type="InterPro" id="IPR004843">
    <property type="entry name" value="Calcineurin-like_PHP"/>
</dbReference>
<dbReference type="PANTHER" id="PTHR42850:SF4">
    <property type="entry name" value="ZINC-DEPENDENT ENDOPOLYPHOSPHATASE"/>
    <property type="match status" value="1"/>
</dbReference>
<evidence type="ECO:0000313" key="3">
    <source>
        <dbReference type="Proteomes" id="UP001056500"/>
    </source>
</evidence>
<dbReference type="CDD" id="cd00144">
    <property type="entry name" value="MPP_PPP_family"/>
    <property type="match status" value="1"/>
</dbReference>